<dbReference type="GO" id="GO:0098703">
    <property type="term" value="P:calcium ion import across plasma membrane"/>
    <property type="evidence" value="ECO:0007669"/>
    <property type="project" value="TreeGrafter"/>
</dbReference>
<evidence type="ECO:0000256" key="1">
    <source>
        <dbReference type="ARBA" id="ARBA00004127"/>
    </source>
</evidence>
<keyword evidence="8" id="KW-0472">Membrane</keyword>
<reference evidence="10" key="1">
    <citation type="journal article" date="2023" name="Mol. Biol. Evol.">
        <title>Third-Generation Sequencing Reveals the Adaptive Role of the Epigenome in Three Deep-Sea Polychaetes.</title>
        <authorList>
            <person name="Perez M."/>
            <person name="Aroh O."/>
            <person name="Sun Y."/>
            <person name="Lan Y."/>
            <person name="Juniper S.K."/>
            <person name="Young C.R."/>
            <person name="Angers B."/>
            <person name="Qian P.Y."/>
        </authorList>
    </citation>
    <scope>NUCLEOTIDE SEQUENCE</scope>
    <source>
        <strain evidence="10">R07B-5</strain>
    </source>
</reference>
<protein>
    <recommendedName>
        <fullName evidence="9">Sodium/calcium exchanger membrane region domain-containing protein</fullName>
    </recommendedName>
</protein>
<keyword evidence="11" id="KW-1185">Reference proteome</keyword>
<evidence type="ECO:0000256" key="7">
    <source>
        <dbReference type="ARBA" id="ARBA00023065"/>
    </source>
</evidence>
<dbReference type="Pfam" id="PF01699">
    <property type="entry name" value="Na_Ca_ex"/>
    <property type="match status" value="1"/>
</dbReference>
<evidence type="ECO:0000259" key="9">
    <source>
        <dbReference type="Pfam" id="PF01699"/>
    </source>
</evidence>
<evidence type="ECO:0000313" key="11">
    <source>
        <dbReference type="Proteomes" id="UP001209878"/>
    </source>
</evidence>
<dbReference type="PANTHER" id="PTHR11878">
    <property type="entry name" value="SODIUM/CALCIUM EXCHANGER"/>
    <property type="match status" value="1"/>
</dbReference>
<keyword evidence="3" id="KW-0050">Antiport</keyword>
<keyword evidence="2" id="KW-0813">Transport</keyword>
<dbReference type="Proteomes" id="UP001209878">
    <property type="component" value="Unassembled WGS sequence"/>
</dbReference>
<dbReference type="GO" id="GO:0042383">
    <property type="term" value="C:sarcolemma"/>
    <property type="evidence" value="ECO:0007669"/>
    <property type="project" value="TreeGrafter"/>
</dbReference>
<dbReference type="InterPro" id="IPR004837">
    <property type="entry name" value="NaCa_Exmemb"/>
</dbReference>
<dbReference type="GO" id="GO:0005432">
    <property type="term" value="F:calcium:sodium antiporter activity"/>
    <property type="evidence" value="ECO:0007669"/>
    <property type="project" value="TreeGrafter"/>
</dbReference>
<comment type="subcellular location">
    <subcellularLocation>
        <location evidence="1">Endomembrane system</location>
        <topology evidence="1">Multi-pass membrane protein</topology>
    </subcellularLocation>
</comment>
<dbReference type="InterPro" id="IPR044880">
    <property type="entry name" value="NCX_ion-bd_dom_sf"/>
</dbReference>
<comment type="caution">
    <text evidence="10">The sequence shown here is derived from an EMBL/GenBank/DDBJ whole genome shotgun (WGS) entry which is preliminary data.</text>
</comment>
<keyword evidence="4" id="KW-0106">Calcium</keyword>
<gene>
    <name evidence="10" type="ORF">NP493_2049g00007</name>
</gene>
<evidence type="ECO:0000256" key="4">
    <source>
        <dbReference type="ARBA" id="ARBA00022568"/>
    </source>
</evidence>
<evidence type="ECO:0000256" key="8">
    <source>
        <dbReference type="ARBA" id="ARBA00023136"/>
    </source>
</evidence>
<sequence length="155" mass="16269">MSCVIGLKASFTGITITALGTSLPDTFTSRSMTLHDEYADAAIGNVTGSNSVSVFLGLGLPWVIKAMYKVVKKFTSLLLSSSLLAPSVSLSSSSDARSVSLRVKRPSMHQGHSTCHATGADFPASTNVTLISLNGLSLGCISLPRSMYFAYITVT</sequence>
<name>A0AAD9JLZ8_RIDPI</name>
<accession>A0AAD9JLZ8</accession>
<dbReference type="GO" id="GO:0030424">
    <property type="term" value="C:axon"/>
    <property type="evidence" value="ECO:0007669"/>
    <property type="project" value="TreeGrafter"/>
</dbReference>
<dbReference type="EMBL" id="JAODUO010002048">
    <property type="protein sequence ID" value="KAK2155674.1"/>
    <property type="molecule type" value="Genomic_DNA"/>
</dbReference>
<keyword evidence="5" id="KW-0812">Transmembrane</keyword>
<keyword evidence="6" id="KW-1133">Transmembrane helix</keyword>
<organism evidence="10 11">
    <name type="scientific">Ridgeia piscesae</name>
    <name type="common">Tubeworm</name>
    <dbReference type="NCBI Taxonomy" id="27915"/>
    <lineage>
        <taxon>Eukaryota</taxon>
        <taxon>Metazoa</taxon>
        <taxon>Spiralia</taxon>
        <taxon>Lophotrochozoa</taxon>
        <taxon>Annelida</taxon>
        <taxon>Polychaeta</taxon>
        <taxon>Sedentaria</taxon>
        <taxon>Canalipalpata</taxon>
        <taxon>Sabellida</taxon>
        <taxon>Siboglinidae</taxon>
        <taxon>Ridgeia</taxon>
    </lineage>
</organism>
<evidence type="ECO:0000256" key="3">
    <source>
        <dbReference type="ARBA" id="ARBA00022449"/>
    </source>
</evidence>
<dbReference type="Gene3D" id="1.20.1420.30">
    <property type="entry name" value="NCX, central ion-binding region"/>
    <property type="match status" value="1"/>
</dbReference>
<feature type="domain" description="Sodium/calcium exchanger membrane region" evidence="9">
    <location>
        <begin position="2"/>
        <end position="90"/>
    </location>
</feature>
<proteinExistence type="predicted"/>
<keyword evidence="4" id="KW-0109">Calcium transport</keyword>
<dbReference type="PANTHER" id="PTHR11878:SF70">
    <property type="entry name" value="CALX-BETA DOMAIN-CONTAINING PROTEIN"/>
    <property type="match status" value="1"/>
</dbReference>
<evidence type="ECO:0000256" key="5">
    <source>
        <dbReference type="ARBA" id="ARBA00022692"/>
    </source>
</evidence>
<dbReference type="GO" id="GO:0098794">
    <property type="term" value="C:postsynapse"/>
    <property type="evidence" value="ECO:0007669"/>
    <property type="project" value="TreeGrafter"/>
</dbReference>
<dbReference type="AlphaFoldDB" id="A0AAD9JLZ8"/>
<dbReference type="GO" id="GO:0012505">
    <property type="term" value="C:endomembrane system"/>
    <property type="evidence" value="ECO:0007669"/>
    <property type="project" value="UniProtKB-SubCell"/>
</dbReference>
<keyword evidence="7" id="KW-0406">Ion transport</keyword>
<evidence type="ECO:0000256" key="6">
    <source>
        <dbReference type="ARBA" id="ARBA00022989"/>
    </source>
</evidence>
<evidence type="ECO:0000256" key="2">
    <source>
        <dbReference type="ARBA" id="ARBA00022448"/>
    </source>
</evidence>
<dbReference type="InterPro" id="IPR051171">
    <property type="entry name" value="CaCA"/>
</dbReference>
<evidence type="ECO:0000313" key="10">
    <source>
        <dbReference type="EMBL" id="KAK2155674.1"/>
    </source>
</evidence>